<dbReference type="Gene3D" id="2.60.120.10">
    <property type="entry name" value="Jelly Rolls"/>
    <property type="match status" value="1"/>
</dbReference>
<gene>
    <name evidence="4" type="ORF">BJ984_002236</name>
</gene>
<evidence type="ECO:0000256" key="2">
    <source>
        <dbReference type="SAM" id="SignalP"/>
    </source>
</evidence>
<dbReference type="InterPro" id="IPR013096">
    <property type="entry name" value="Cupin_2"/>
</dbReference>
<dbReference type="Proteomes" id="UP000549913">
    <property type="component" value="Unassembled WGS sequence"/>
</dbReference>
<proteinExistence type="predicted"/>
<feature type="chain" id="PRO_5038667131" evidence="2">
    <location>
        <begin position="35"/>
        <end position="194"/>
    </location>
</feature>
<keyword evidence="5" id="KW-1185">Reference proteome</keyword>
<evidence type="ECO:0000313" key="4">
    <source>
        <dbReference type="EMBL" id="NYD71078.1"/>
    </source>
</evidence>
<feature type="signal peptide" evidence="2">
    <location>
        <begin position="1"/>
        <end position="34"/>
    </location>
</feature>
<evidence type="ECO:0000256" key="1">
    <source>
        <dbReference type="SAM" id="MobiDB-lite"/>
    </source>
</evidence>
<evidence type="ECO:0000313" key="5">
    <source>
        <dbReference type="Proteomes" id="UP000549913"/>
    </source>
</evidence>
<keyword evidence="4" id="KW-0223">Dioxygenase</keyword>
<accession>A0A852SQ96</accession>
<reference evidence="4 5" key="1">
    <citation type="submission" date="2020-07" db="EMBL/GenBank/DDBJ databases">
        <title>Sequencing the genomes of 1000 actinobacteria strains.</title>
        <authorList>
            <person name="Klenk H.-P."/>
        </authorList>
    </citation>
    <scope>NUCLEOTIDE SEQUENCE [LARGE SCALE GENOMIC DNA]</scope>
    <source>
        <strain evidence="4 5">DSM 26474</strain>
    </source>
</reference>
<dbReference type="InterPro" id="IPR011051">
    <property type="entry name" value="RmlC_Cupin_sf"/>
</dbReference>
<keyword evidence="2" id="KW-0732">Signal</keyword>
<dbReference type="Pfam" id="PF07883">
    <property type="entry name" value="Cupin_2"/>
    <property type="match status" value="1"/>
</dbReference>
<evidence type="ECO:0000259" key="3">
    <source>
        <dbReference type="Pfam" id="PF07883"/>
    </source>
</evidence>
<feature type="compositionally biased region" description="Low complexity" evidence="1">
    <location>
        <begin position="43"/>
        <end position="58"/>
    </location>
</feature>
<dbReference type="RefSeq" id="WP_179548104.1">
    <property type="nucleotide sequence ID" value="NZ_BSEW01000002.1"/>
</dbReference>
<protein>
    <submittedName>
        <fullName evidence="4">Quercetin dioxygenase-like cupin family protein</fullName>
    </submittedName>
</protein>
<name>A0A852SQ96_9MICO</name>
<comment type="caution">
    <text evidence="4">The sequence shown here is derived from an EMBL/GenBank/DDBJ whole genome shotgun (WGS) entry which is preliminary data.</text>
</comment>
<dbReference type="InterPro" id="IPR014710">
    <property type="entry name" value="RmlC-like_jellyroll"/>
</dbReference>
<dbReference type="SUPFAM" id="SSF51182">
    <property type="entry name" value="RmlC-like cupins"/>
    <property type="match status" value="1"/>
</dbReference>
<dbReference type="GO" id="GO:0051213">
    <property type="term" value="F:dioxygenase activity"/>
    <property type="evidence" value="ECO:0007669"/>
    <property type="project" value="UniProtKB-KW"/>
</dbReference>
<keyword evidence="4" id="KW-0560">Oxidoreductase</keyword>
<sequence>MTLAPHRSPRAALRWASVVSGLALLLAVSGCTAAASSDAAASSAPATPAATAPVDATPTPAPPATDAPIVVEELGKGEQDAAVDVEVAGPTQVAFRRITIKPGAGTGEHCHAGQLVAVVEQGELTHYAPIYPGGVHVYETGDSIVEGEGYVHEGINEGTEDVVLLVTYVIAEGQPLAQTDLTQCDPLATPLPTP</sequence>
<feature type="region of interest" description="Disordered" evidence="1">
    <location>
        <begin position="43"/>
        <end position="66"/>
    </location>
</feature>
<organism evidence="4 5">
    <name type="scientific">Herbiconiux flava</name>
    <dbReference type="NCBI Taxonomy" id="881268"/>
    <lineage>
        <taxon>Bacteria</taxon>
        <taxon>Bacillati</taxon>
        <taxon>Actinomycetota</taxon>
        <taxon>Actinomycetes</taxon>
        <taxon>Micrococcales</taxon>
        <taxon>Microbacteriaceae</taxon>
        <taxon>Herbiconiux</taxon>
    </lineage>
</organism>
<dbReference type="AlphaFoldDB" id="A0A852SQ96"/>
<dbReference type="EMBL" id="JACCBM010000001">
    <property type="protein sequence ID" value="NYD71078.1"/>
    <property type="molecule type" value="Genomic_DNA"/>
</dbReference>
<dbReference type="PROSITE" id="PS51257">
    <property type="entry name" value="PROKAR_LIPOPROTEIN"/>
    <property type="match status" value="1"/>
</dbReference>
<feature type="domain" description="Cupin type-2" evidence="3">
    <location>
        <begin position="97"/>
        <end position="168"/>
    </location>
</feature>